<name>A0A1X1ZVI8_9MYCO</name>
<evidence type="ECO:0000259" key="3">
    <source>
        <dbReference type="Pfam" id="PF12484"/>
    </source>
</evidence>
<dbReference type="PANTHER" id="PTHR46766:SF1">
    <property type="entry name" value="GLUTAMINE-RICH PROTEIN 2"/>
    <property type="match status" value="1"/>
</dbReference>
<gene>
    <name evidence="4" type="ORF">AWC19_28035</name>
</gene>
<dbReference type="FunFam" id="1.20.1260.20:FF:000001">
    <property type="entry name" value="PPE family protein PPE41"/>
    <property type="match status" value="1"/>
</dbReference>
<dbReference type="InterPro" id="IPR038332">
    <property type="entry name" value="PPE_sf"/>
</dbReference>
<evidence type="ECO:0000313" key="5">
    <source>
        <dbReference type="Proteomes" id="UP000193529"/>
    </source>
</evidence>
<evidence type="ECO:0000313" key="4">
    <source>
        <dbReference type="EMBL" id="ORW28042.1"/>
    </source>
</evidence>
<evidence type="ECO:0000259" key="2">
    <source>
        <dbReference type="Pfam" id="PF00823"/>
    </source>
</evidence>
<dbReference type="Pfam" id="PF00823">
    <property type="entry name" value="PPE"/>
    <property type="match status" value="1"/>
</dbReference>
<comment type="similarity">
    <text evidence="1">Belongs to the mycobacterial PPE family.</text>
</comment>
<dbReference type="Gene3D" id="1.20.1260.20">
    <property type="entry name" value="PPE superfamily"/>
    <property type="match status" value="1"/>
</dbReference>
<dbReference type="Proteomes" id="UP000193529">
    <property type="component" value="Unassembled WGS sequence"/>
</dbReference>
<keyword evidence="5" id="KW-1185">Reference proteome</keyword>
<dbReference type="InterPro" id="IPR000030">
    <property type="entry name" value="PPE_dom"/>
</dbReference>
<protein>
    <recommendedName>
        <fullName evidence="6">PPE family protein</fullName>
    </recommendedName>
</protein>
<dbReference type="RefSeq" id="WP_085077129.1">
    <property type="nucleotide sequence ID" value="NZ_LQPJ01000066.1"/>
</dbReference>
<organism evidence="4 5">
    <name type="scientific">Mycobacterium palustre</name>
    <dbReference type="NCBI Taxonomy" id="153971"/>
    <lineage>
        <taxon>Bacteria</taxon>
        <taxon>Bacillati</taxon>
        <taxon>Actinomycetota</taxon>
        <taxon>Actinomycetes</taxon>
        <taxon>Mycobacteriales</taxon>
        <taxon>Mycobacteriaceae</taxon>
        <taxon>Mycobacterium</taxon>
        <taxon>Mycobacterium simiae complex</taxon>
    </lineage>
</organism>
<dbReference type="PANTHER" id="PTHR46766">
    <property type="entry name" value="GLUTAMINE-RICH PROTEIN 2"/>
    <property type="match status" value="1"/>
</dbReference>
<accession>A0A1X1ZVI8</accession>
<evidence type="ECO:0000256" key="1">
    <source>
        <dbReference type="ARBA" id="ARBA00010652"/>
    </source>
</evidence>
<dbReference type="GO" id="GO:0052572">
    <property type="term" value="P:response to host immune response"/>
    <property type="evidence" value="ECO:0007669"/>
    <property type="project" value="TreeGrafter"/>
</dbReference>
<dbReference type="InterPro" id="IPR022171">
    <property type="entry name" value="PPE_C"/>
</dbReference>
<feature type="domain" description="PPE" evidence="2">
    <location>
        <begin position="6"/>
        <end position="168"/>
    </location>
</feature>
<proteinExistence type="inferred from homology"/>
<comment type="caution">
    <text evidence="4">The sequence shown here is derived from an EMBL/GenBank/DDBJ whole genome shotgun (WGS) entry which is preliminary data.</text>
</comment>
<evidence type="ECO:0008006" key="6">
    <source>
        <dbReference type="Google" id="ProtNLM"/>
    </source>
</evidence>
<dbReference type="EMBL" id="LQPJ01000066">
    <property type="protein sequence ID" value="ORW28042.1"/>
    <property type="molecule type" value="Genomic_DNA"/>
</dbReference>
<dbReference type="STRING" id="153971.AWC19_28035"/>
<reference evidence="4 5" key="1">
    <citation type="submission" date="2016-01" db="EMBL/GenBank/DDBJ databases">
        <title>The new phylogeny of the genus Mycobacterium.</title>
        <authorList>
            <person name="Tarcisio F."/>
            <person name="Conor M."/>
            <person name="Antonella G."/>
            <person name="Elisabetta G."/>
            <person name="Giulia F.S."/>
            <person name="Sara T."/>
            <person name="Anna F."/>
            <person name="Clotilde B."/>
            <person name="Roberto B."/>
            <person name="Veronica D.S."/>
            <person name="Fabio R."/>
            <person name="Monica P."/>
            <person name="Olivier J."/>
            <person name="Enrico T."/>
            <person name="Nicola S."/>
        </authorList>
    </citation>
    <scope>NUCLEOTIDE SEQUENCE [LARGE SCALE GENOMIC DNA]</scope>
    <source>
        <strain evidence="4 5">DSM 44572</strain>
    </source>
</reference>
<dbReference type="SUPFAM" id="SSF140459">
    <property type="entry name" value="PE/PPE dimer-like"/>
    <property type="match status" value="1"/>
</dbReference>
<dbReference type="AlphaFoldDB" id="A0A1X1ZVI8"/>
<feature type="domain" description="PPE family C-terminal" evidence="3">
    <location>
        <begin position="322"/>
        <end position="399"/>
    </location>
</feature>
<sequence>MTFTLDFAMLPPEVNSGRMYSGAGSGPMLAAASAWHGLAAELRSAALSYGSVLTALTGEQWHGPASAAMAAAAAPYVAWLGGAAEQAAQSATQAQAAAAAYEAAFAATVPPAVIAANRAQLMALIATNILGQNTAAIAATEAHYAEMWAQDVAAMYGYAAATASATRLSPFTGPRQATTPTGLAAQSAAVAQAAATPAGTQQSMLTQLISALPTAVQQLAAPLSGGWNPLAAGSAADTTGLNGLLNMASGSDTALGQLLNANVWNTVFSSGFYMPSNTIAPFLGLLGQEAGDAAAAAGDAVGQVAGEALAGPVGGGVGGSVAASLGHAPVIGALSVPPSWTAPAPVAGPLASALGGTPMMPPPAVAAGMPPMPLGATGGQPYGRAVPQYGFRPTFVARPPAAG</sequence>
<dbReference type="Pfam" id="PF12484">
    <property type="entry name" value="PPE-SVP"/>
    <property type="match status" value="1"/>
</dbReference>